<dbReference type="GO" id="GO:0008270">
    <property type="term" value="F:zinc ion binding"/>
    <property type="evidence" value="ECO:0007669"/>
    <property type="project" value="UniProtKB-KW"/>
</dbReference>
<dbReference type="InterPro" id="IPR016181">
    <property type="entry name" value="Acyl_CoA_acyltransferase"/>
</dbReference>
<feature type="region of interest" description="Disordered" evidence="15">
    <location>
        <begin position="1"/>
        <end position="156"/>
    </location>
</feature>
<evidence type="ECO:0000256" key="6">
    <source>
        <dbReference type="ARBA" id="ARBA00022771"/>
    </source>
</evidence>
<dbReference type="Pfam" id="PF01853">
    <property type="entry name" value="MOZ_SAS"/>
    <property type="match status" value="1"/>
</dbReference>
<evidence type="ECO:0000256" key="2">
    <source>
        <dbReference type="ARBA" id="ARBA00010107"/>
    </source>
</evidence>
<evidence type="ECO:0000256" key="14">
    <source>
        <dbReference type="PIRSR" id="PIRSR602717-51"/>
    </source>
</evidence>
<feature type="region of interest" description="Disordered" evidence="15">
    <location>
        <begin position="171"/>
        <end position="224"/>
    </location>
</feature>
<evidence type="ECO:0000259" key="16">
    <source>
        <dbReference type="PROSITE" id="PS51726"/>
    </source>
</evidence>
<evidence type="ECO:0000256" key="9">
    <source>
        <dbReference type="ARBA" id="ARBA00023015"/>
    </source>
</evidence>
<gene>
    <name evidence="17" type="ORF">FUG_LOCUS356009</name>
</gene>
<dbReference type="GO" id="GO:0046972">
    <property type="term" value="F:histone H4K16 acetyltransferase activity"/>
    <property type="evidence" value="ECO:0007669"/>
    <property type="project" value="TreeGrafter"/>
</dbReference>
<keyword evidence="10" id="KW-0804">Transcription</keyword>
<dbReference type="PROSITE" id="PS51726">
    <property type="entry name" value="MYST_HAT"/>
    <property type="match status" value="1"/>
</dbReference>
<evidence type="ECO:0000256" key="8">
    <source>
        <dbReference type="ARBA" id="ARBA00022990"/>
    </source>
</evidence>
<feature type="domain" description="MYST-type HAT" evidence="16">
    <location>
        <begin position="192"/>
        <end position="522"/>
    </location>
</feature>
<feature type="region of interest" description="Disordered" evidence="15">
    <location>
        <begin position="493"/>
        <end position="526"/>
    </location>
</feature>
<dbReference type="GO" id="GO:0006355">
    <property type="term" value="P:regulation of DNA-templated transcription"/>
    <property type="evidence" value="ECO:0007669"/>
    <property type="project" value="InterPro"/>
</dbReference>
<dbReference type="InterPro" id="IPR050603">
    <property type="entry name" value="MYST_HAT"/>
</dbReference>
<evidence type="ECO:0000256" key="1">
    <source>
        <dbReference type="ARBA" id="ARBA00004123"/>
    </source>
</evidence>
<keyword evidence="7" id="KW-0862">Zinc</keyword>
<evidence type="ECO:0000313" key="17">
    <source>
        <dbReference type="EMBL" id="VIO59700.1"/>
    </source>
</evidence>
<evidence type="ECO:0000256" key="11">
    <source>
        <dbReference type="ARBA" id="ARBA00023242"/>
    </source>
</evidence>
<evidence type="ECO:0000256" key="10">
    <source>
        <dbReference type="ARBA" id="ARBA00023163"/>
    </source>
</evidence>
<dbReference type="AlphaFoldDB" id="A0A4E9DMC4"/>
<comment type="subcellular location">
    <subcellularLocation>
        <location evidence="1">Nucleus</location>
    </subcellularLocation>
</comment>
<dbReference type="PANTHER" id="PTHR10615:SF219">
    <property type="entry name" value="HISTONE ACETYLTRANSFERASE KAT5"/>
    <property type="match status" value="1"/>
</dbReference>
<evidence type="ECO:0000256" key="4">
    <source>
        <dbReference type="ARBA" id="ARBA00022679"/>
    </source>
</evidence>
<feature type="compositionally biased region" description="Low complexity" evidence="15">
    <location>
        <begin position="100"/>
        <end position="119"/>
    </location>
</feature>
<dbReference type="SUPFAM" id="SSF55729">
    <property type="entry name" value="Acyl-CoA N-acyltransferases (Nat)"/>
    <property type="match status" value="1"/>
</dbReference>
<sequence length="588" mass="65291">MPQKRKRAEQDPADSDSQSAYISTSALKLKPKPTSSDPQTKPTVARRATRQTPVLPPVSSARTETAVPPPSIPTLLSSSPNTTSPDQKRNRAPITRSRPSKAQSSTAAQDQAQSQSQISPPVLRWAPLEQPGPAKRPPSATMTAVPPPRPTAAGRPLSDLVAPEITYHVPHSHTNSLQRPSALVRPHGPTAQPPRMLERPPPPTVTPVHPPKPPPAPSVRPPLRTDRNIDKVVLGNICFKYSKELVAWCHHVHVCERKAQIPGRKVYIHPQGRRKILVPYDNKASGPKRRKGEGNIRYVEELVQDEGEWSIWEVDGEKDGLFCQNLSLFAKLFLDNKSVFFDVTGFNYFLLVYTPPTRPSLISTEPELPLPRIVGFFSKEKMSWDSNNLACILIFPPWQRKGLGALLMGASYEISRREEILGGPEKPISDLGRKGYKRYWAGEIARWLLSIELDTKNPENEVLVDLNDCCKATWILPEDCLPVLRDMGVVEEAGMGPSKPEEKLVNDTEAEESKHEGTRTSPAADGVNKDVVTVVKTVPRVRIDKQAVRRYVAENRISLERVCDPAGFEEGYAIKAPVVSEDEVEDEE</sequence>
<evidence type="ECO:0000256" key="3">
    <source>
        <dbReference type="ARBA" id="ARBA00013184"/>
    </source>
</evidence>
<feature type="active site" description="Proton donor/acceptor" evidence="14">
    <location>
        <position position="425"/>
    </location>
</feature>
<evidence type="ECO:0000256" key="13">
    <source>
        <dbReference type="ARBA" id="ARBA00045805"/>
    </source>
</evidence>
<keyword evidence="6" id="KW-0863">Zinc-finger</keyword>
<dbReference type="Gene3D" id="1.10.10.10">
    <property type="entry name" value="Winged helix-like DNA-binding domain superfamily/Winged helix DNA-binding domain"/>
    <property type="match status" value="1"/>
</dbReference>
<comment type="function">
    <text evidence="13">Catalytic component of the NuA4 histone acetyltransferase (HAT) complex which is involved in epigenetic transcriptional activation of selected genes principally by acetylation of nucleosomal histones H4, H3, H2B, H2A and H2A variant H2A.Z. Acetylates histone H4 to form H4K5ac, H4K8ac, H4K12ac and H4K16ac, histone H3 to form H3K14ac, and histone H2A to form H2AK4ac and H2AK7ac. The NuA4 complex is involved in the DNA damage response and is required for chromosome segregation. The NuA4 complex plays a direct role in repair of DNA double-strand breaks (DSBs) through homologous recombination. Recruitment to promoters depends on H3K4me. Also acetylates non-histone proteins. In addition to protein acetyltransferase, can use different acyl-CoA substrates, such as 2-hydroxyisobutanoyl-CoA (2-hydroxyisobutyryl-CoA) or (2E)-butenoyl-CoA (crotonyl-CoA), and is able to mediate protein 2-hydroxyisobutyrylation and crotonylation, respectively.</text>
</comment>
<name>A0A4E9DMC4_GIBZA</name>
<dbReference type="Gene3D" id="3.40.630.30">
    <property type="match status" value="1"/>
</dbReference>
<feature type="compositionally biased region" description="Polar residues" evidence="15">
    <location>
        <begin position="15"/>
        <end position="26"/>
    </location>
</feature>
<dbReference type="GO" id="GO:0035267">
    <property type="term" value="C:NuA4 histone acetyltransferase complex"/>
    <property type="evidence" value="ECO:0007669"/>
    <property type="project" value="TreeGrafter"/>
</dbReference>
<feature type="compositionally biased region" description="Low complexity" evidence="15">
    <location>
        <begin position="73"/>
        <end position="85"/>
    </location>
</feature>
<evidence type="ECO:0000256" key="7">
    <source>
        <dbReference type="ARBA" id="ARBA00022833"/>
    </source>
</evidence>
<feature type="compositionally biased region" description="Polar residues" evidence="15">
    <location>
        <begin position="33"/>
        <end position="42"/>
    </location>
</feature>
<feature type="compositionally biased region" description="Pro residues" evidence="15">
    <location>
        <begin position="199"/>
        <end position="220"/>
    </location>
</feature>
<keyword evidence="12" id="KW-0012">Acyltransferase</keyword>
<keyword evidence="9" id="KW-0805">Transcription regulation</keyword>
<keyword evidence="11" id="KW-0539">Nucleus</keyword>
<protein>
    <recommendedName>
        <fullName evidence="3">histone acetyltransferase</fullName>
        <ecNumber evidence="3">2.3.1.48</ecNumber>
    </recommendedName>
</protein>
<dbReference type="EC" id="2.3.1.48" evidence="3"/>
<evidence type="ECO:0000256" key="5">
    <source>
        <dbReference type="ARBA" id="ARBA00022723"/>
    </source>
</evidence>
<reference evidence="17" key="1">
    <citation type="submission" date="2019-04" db="EMBL/GenBank/DDBJ databases">
        <authorList>
            <person name="Melise S."/>
            <person name="Noan J."/>
            <person name="Okalmin O."/>
        </authorList>
    </citation>
    <scope>NUCLEOTIDE SEQUENCE</scope>
    <source>
        <strain evidence="17">FN9</strain>
    </source>
</reference>
<feature type="compositionally biased region" description="Basic and acidic residues" evidence="15">
    <location>
        <begin position="499"/>
        <end position="518"/>
    </location>
</feature>
<evidence type="ECO:0000256" key="15">
    <source>
        <dbReference type="SAM" id="MobiDB-lite"/>
    </source>
</evidence>
<accession>A0A4E9DMC4</accession>
<keyword evidence="8" id="KW-0007">Acetylation</keyword>
<dbReference type="InterPro" id="IPR036388">
    <property type="entry name" value="WH-like_DNA-bd_sf"/>
</dbReference>
<keyword evidence="5" id="KW-0479">Metal-binding</keyword>
<evidence type="ECO:0000256" key="12">
    <source>
        <dbReference type="ARBA" id="ARBA00023315"/>
    </source>
</evidence>
<dbReference type="FunFam" id="3.40.630.30:FF:000067">
    <property type="entry name" value="Histone acetyltransferase"/>
    <property type="match status" value="1"/>
</dbReference>
<dbReference type="InterPro" id="IPR002717">
    <property type="entry name" value="HAT_MYST-type"/>
</dbReference>
<proteinExistence type="inferred from homology"/>
<dbReference type="EMBL" id="CAAKMV010000141">
    <property type="protein sequence ID" value="VIO59700.1"/>
    <property type="molecule type" value="Genomic_DNA"/>
</dbReference>
<keyword evidence="4" id="KW-0808">Transferase</keyword>
<dbReference type="GO" id="GO:0005634">
    <property type="term" value="C:nucleus"/>
    <property type="evidence" value="ECO:0007669"/>
    <property type="project" value="UniProtKB-SubCell"/>
</dbReference>
<comment type="similarity">
    <text evidence="2">Belongs to the MYST (SAS/MOZ) family.</text>
</comment>
<dbReference type="PANTHER" id="PTHR10615">
    <property type="entry name" value="HISTONE ACETYLTRANSFERASE"/>
    <property type="match status" value="1"/>
</dbReference>
<organism evidence="17">
    <name type="scientific">Gibberella zeae</name>
    <name type="common">Wheat head blight fungus</name>
    <name type="synonym">Fusarium graminearum</name>
    <dbReference type="NCBI Taxonomy" id="5518"/>
    <lineage>
        <taxon>Eukaryota</taxon>
        <taxon>Fungi</taxon>
        <taxon>Dikarya</taxon>
        <taxon>Ascomycota</taxon>
        <taxon>Pezizomycotina</taxon>
        <taxon>Sordariomycetes</taxon>
        <taxon>Hypocreomycetidae</taxon>
        <taxon>Hypocreales</taxon>
        <taxon>Nectriaceae</taxon>
        <taxon>Fusarium</taxon>
    </lineage>
</organism>